<organism evidence="3 4">
    <name type="scientific">Sporomusa malonica</name>
    <dbReference type="NCBI Taxonomy" id="112901"/>
    <lineage>
        <taxon>Bacteria</taxon>
        <taxon>Bacillati</taxon>
        <taxon>Bacillota</taxon>
        <taxon>Negativicutes</taxon>
        <taxon>Selenomonadales</taxon>
        <taxon>Sporomusaceae</taxon>
        <taxon>Sporomusa</taxon>
    </lineage>
</organism>
<proteinExistence type="predicted"/>
<dbReference type="RefSeq" id="WP_084577710.1">
    <property type="nucleotide sequence ID" value="NZ_CP155572.1"/>
</dbReference>
<dbReference type="AlphaFoldDB" id="A0A1W2EA64"/>
<name>A0A1W2EA64_9FIRM</name>
<evidence type="ECO:0000313" key="4">
    <source>
        <dbReference type="Proteomes" id="UP000192738"/>
    </source>
</evidence>
<dbReference type="Pfam" id="PF23981">
    <property type="entry name" value="DUF7305"/>
    <property type="match status" value="1"/>
</dbReference>
<dbReference type="InterPro" id="IPR055729">
    <property type="entry name" value="DUF7305"/>
</dbReference>
<dbReference type="OrthoDB" id="1675927at2"/>
<gene>
    <name evidence="3" type="ORF">SAMN04488500_12274</name>
</gene>
<reference evidence="3 4" key="1">
    <citation type="submission" date="2017-04" db="EMBL/GenBank/DDBJ databases">
        <authorList>
            <person name="Afonso C.L."/>
            <person name="Miller P.J."/>
            <person name="Scott M.A."/>
            <person name="Spackman E."/>
            <person name="Goraichik I."/>
            <person name="Dimitrov K.M."/>
            <person name="Suarez D.L."/>
            <person name="Swayne D.E."/>
        </authorList>
    </citation>
    <scope>NUCLEOTIDE SEQUENCE [LARGE SCALE GENOMIC DNA]</scope>
    <source>
        <strain evidence="3 4">DSM 5090</strain>
    </source>
</reference>
<keyword evidence="1" id="KW-0472">Membrane</keyword>
<dbReference type="STRING" id="112901.SAMN04488500_12274"/>
<feature type="domain" description="DUF7305" evidence="2">
    <location>
        <begin position="236"/>
        <end position="318"/>
    </location>
</feature>
<accession>A0A1W2EA64</accession>
<protein>
    <recommendedName>
        <fullName evidence="2">DUF7305 domain-containing protein</fullName>
    </recommendedName>
</protein>
<evidence type="ECO:0000256" key="1">
    <source>
        <dbReference type="SAM" id="Phobius"/>
    </source>
</evidence>
<sequence>MIYIYKLLNNPKGSAAMLAIIGMLFLGIIGAAYATLASSNVTSSSRVRDDIAAQYLAEAGAQWAIAQLTANPNYVTAGFTSPIKNAGTATAGTYTVTITQNPDNTTAIKSIGRVNNSISRTVALQAKPGSGSSDTVKGDVFTKYTAFATKELVIDNIPTIIGDVGTNTLITPQNTGKPVRGASYAPNVLLPSAWNYSAVANGYHYANPAGTLTISIPKLPAIPDMPTKNDLIASGATNLASITGTTTLPGGTYYYDGYANLSNRIFKATTGQSIKIYIYGSMQSENLSISGENITIYASGSITLNNNTSIQTNNNGTLNIYAGNYIQLTNNPLISGTNITIQSQKNITLDSTSSINKNPLPNSTFIMYAQDTIQITNYALINSENVLIQTNGKINFNSDNTSINKDSSSAINKIYANDDIQFTNKFKLGGKAGLVVTNSSLNLNSDIKAPNAIFVGGKDSTVTNNADICGIYVIGKLTINSAPKINEVNSKSTILQSLTSGTGSSSPEIISWSNK</sequence>
<feature type="transmembrane region" description="Helical" evidence="1">
    <location>
        <begin position="15"/>
        <end position="36"/>
    </location>
</feature>
<keyword evidence="1" id="KW-0812">Transmembrane</keyword>
<dbReference type="Proteomes" id="UP000192738">
    <property type="component" value="Unassembled WGS sequence"/>
</dbReference>
<evidence type="ECO:0000313" key="3">
    <source>
        <dbReference type="EMBL" id="SMD06437.1"/>
    </source>
</evidence>
<keyword evidence="4" id="KW-1185">Reference proteome</keyword>
<evidence type="ECO:0000259" key="2">
    <source>
        <dbReference type="Pfam" id="PF23981"/>
    </source>
</evidence>
<dbReference type="EMBL" id="FWXI01000022">
    <property type="protein sequence ID" value="SMD06437.1"/>
    <property type="molecule type" value="Genomic_DNA"/>
</dbReference>
<keyword evidence="1" id="KW-1133">Transmembrane helix</keyword>